<proteinExistence type="predicted"/>
<organism evidence="1 2">
    <name type="scientific">Allacma fusca</name>
    <dbReference type="NCBI Taxonomy" id="39272"/>
    <lineage>
        <taxon>Eukaryota</taxon>
        <taxon>Metazoa</taxon>
        <taxon>Ecdysozoa</taxon>
        <taxon>Arthropoda</taxon>
        <taxon>Hexapoda</taxon>
        <taxon>Collembola</taxon>
        <taxon>Symphypleona</taxon>
        <taxon>Sminthuridae</taxon>
        <taxon>Allacma</taxon>
    </lineage>
</organism>
<protein>
    <submittedName>
        <fullName evidence="1">Uncharacterized protein</fullName>
    </submittedName>
</protein>
<keyword evidence="2" id="KW-1185">Reference proteome</keyword>
<dbReference type="EMBL" id="CAJVCH010033245">
    <property type="protein sequence ID" value="CAG7713833.1"/>
    <property type="molecule type" value="Genomic_DNA"/>
</dbReference>
<feature type="non-terminal residue" evidence="1">
    <location>
        <position position="1"/>
    </location>
</feature>
<evidence type="ECO:0000313" key="1">
    <source>
        <dbReference type="EMBL" id="CAG7713833.1"/>
    </source>
</evidence>
<evidence type="ECO:0000313" key="2">
    <source>
        <dbReference type="Proteomes" id="UP000708208"/>
    </source>
</evidence>
<accession>A0A8J2JBE4</accession>
<reference evidence="1" key="1">
    <citation type="submission" date="2021-06" db="EMBL/GenBank/DDBJ databases">
        <authorList>
            <person name="Hodson N. C."/>
            <person name="Mongue J. A."/>
            <person name="Jaron S. K."/>
        </authorList>
    </citation>
    <scope>NUCLEOTIDE SEQUENCE</scope>
</reference>
<feature type="non-terminal residue" evidence="1">
    <location>
        <position position="33"/>
    </location>
</feature>
<sequence>ESQLAEKIISLTAYEQNDDIAFEAKVTHDMLIQ</sequence>
<comment type="caution">
    <text evidence="1">The sequence shown here is derived from an EMBL/GenBank/DDBJ whole genome shotgun (WGS) entry which is preliminary data.</text>
</comment>
<gene>
    <name evidence="1" type="ORF">AFUS01_LOCUS5249</name>
</gene>
<dbReference type="AlphaFoldDB" id="A0A8J2JBE4"/>
<name>A0A8J2JBE4_9HEXA</name>
<dbReference type="Proteomes" id="UP000708208">
    <property type="component" value="Unassembled WGS sequence"/>
</dbReference>